<dbReference type="EC" id="3.2.2.27" evidence="7 9"/>
<dbReference type="NCBIfam" id="NF003592">
    <property type="entry name" value="PRK05254.1-5"/>
    <property type="match status" value="1"/>
</dbReference>
<dbReference type="InParanoid" id="A0A409W3N4"/>
<dbReference type="HAMAP" id="MF_00148">
    <property type="entry name" value="UDG"/>
    <property type="match status" value="1"/>
</dbReference>
<dbReference type="SMART" id="SM00986">
    <property type="entry name" value="UDG"/>
    <property type="match status" value="1"/>
</dbReference>
<dbReference type="GO" id="GO:0005634">
    <property type="term" value="C:nucleus"/>
    <property type="evidence" value="ECO:0007669"/>
    <property type="project" value="UniProtKB-SubCell"/>
</dbReference>
<dbReference type="CDD" id="cd10027">
    <property type="entry name" value="UDG-F1-like"/>
    <property type="match status" value="1"/>
</dbReference>
<evidence type="ECO:0000313" key="11">
    <source>
        <dbReference type="EMBL" id="PPQ73092.1"/>
    </source>
</evidence>
<evidence type="ECO:0000256" key="7">
    <source>
        <dbReference type="HAMAP-Rule" id="MF_03166"/>
    </source>
</evidence>
<dbReference type="FunFam" id="3.40.470.10:FF:000007">
    <property type="entry name" value="Uracil-DNA glycosylase"/>
    <property type="match status" value="1"/>
</dbReference>
<dbReference type="InterPro" id="IPR002043">
    <property type="entry name" value="UDG_fam1"/>
</dbReference>
<dbReference type="SUPFAM" id="SSF52141">
    <property type="entry name" value="Uracil-DNA glycosylase-like"/>
    <property type="match status" value="1"/>
</dbReference>
<keyword evidence="2 7" id="KW-0227">DNA damage</keyword>
<dbReference type="EMBL" id="NHYE01005423">
    <property type="protein sequence ID" value="PPQ73092.1"/>
    <property type="molecule type" value="Genomic_DNA"/>
</dbReference>
<keyword evidence="12" id="KW-1185">Reference proteome</keyword>
<comment type="subcellular location">
    <subcellularLocation>
        <location evidence="7">Mitochondrion</location>
    </subcellularLocation>
    <subcellularLocation>
        <location evidence="7">Nucleus</location>
    </subcellularLocation>
</comment>
<dbReference type="NCBIfam" id="NF003589">
    <property type="entry name" value="PRK05254.1-2"/>
    <property type="match status" value="1"/>
</dbReference>
<dbReference type="Pfam" id="PF03167">
    <property type="entry name" value="UDG"/>
    <property type="match status" value="1"/>
</dbReference>
<dbReference type="STRING" id="231916.A0A409W3N4"/>
<dbReference type="PROSITE" id="PS00130">
    <property type="entry name" value="U_DNA_GLYCOSYLASE"/>
    <property type="match status" value="1"/>
</dbReference>
<evidence type="ECO:0000256" key="8">
    <source>
        <dbReference type="PROSITE-ProRule" id="PRU10072"/>
    </source>
</evidence>
<dbReference type="GO" id="GO:0004844">
    <property type="term" value="F:uracil DNA N-glycosylase activity"/>
    <property type="evidence" value="ECO:0007669"/>
    <property type="project" value="UniProtKB-UniRule"/>
</dbReference>
<comment type="catalytic activity">
    <reaction evidence="7 9">
        <text>Hydrolyzes single-stranded DNA or mismatched double-stranded DNA and polynucleotides, releasing free uracil.</text>
        <dbReference type="EC" id="3.2.2.27"/>
    </reaction>
</comment>
<evidence type="ECO:0000313" key="12">
    <source>
        <dbReference type="Proteomes" id="UP000284706"/>
    </source>
</evidence>
<evidence type="ECO:0000259" key="10">
    <source>
        <dbReference type="SMART" id="SM00986"/>
    </source>
</evidence>
<dbReference type="GO" id="GO:0005739">
    <property type="term" value="C:mitochondrion"/>
    <property type="evidence" value="ECO:0007669"/>
    <property type="project" value="UniProtKB-SubCell"/>
</dbReference>
<reference evidence="11 12" key="1">
    <citation type="journal article" date="2018" name="Evol. Lett.">
        <title>Horizontal gene cluster transfer increased hallucinogenic mushroom diversity.</title>
        <authorList>
            <person name="Reynolds H.T."/>
            <person name="Vijayakumar V."/>
            <person name="Gluck-Thaler E."/>
            <person name="Korotkin H.B."/>
            <person name="Matheny P.B."/>
            <person name="Slot J.C."/>
        </authorList>
    </citation>
    <scope>NUCLEOTIDE SEQUENCE [LARGE SCALE GENOMIC DNA]</scope>
    <source>
        <strain evidence="11 12">SRW20</strain>
    </source>
</reference>
<dbReference type="PANTHER" id="PTHR11264:SF0">
    <property type="entry name" value="URACIL-DNA GLYCOSYLASE"/>
    <property type="match status" value="1"/>
</dbReference>
<accession>A0A409W3N4</accession>
<keyword evidence="6 7" id="KW-0539">Nucleus</keyword>
<evidence type="ECO:0000256" key="2">
    <source>
        <dbReference type="ARBA" id="ARBA00022763"/>
    </source>
</evidence>
<evidence type="ECO:0000256" key="9">
    <source>
        <dbReference type="RuleBase" id="RU003780"/>
    </source>
</evidence>
<feature type="domain" description="Uracil-DNA glycosylase-like" evidence="10">
    <location>
        <begin position="142"/>
        <end position="326"/>
    </location>
</feature>
<protein>
    <recommendedName>
        <fullName evidence="7 9">Uracil-DNA glycosylase</fullName>
        <shortName evidence="7">UDG</shortName>
        <ecNumber evidence="7 9">3.2.2.27</ecNumber>
    </recommendedName>
</protein>
<gene>
    <name evidence="7" type="primary">UNG1</name>
    <name evidence="11" type="ORF">CVT26_014742</name>
</gene>
<dbReference type="NCBIfam" id="TIGR00628">
    <property type="entry name" value="ung"/>
    <property type="match status" value="1"/>
</dbReference>
<sequence>MPKDTNTESKEEMLVGAALSTATRASRRTVVRAATLTEMWVKKPSNTTRTKSTTIAEIIPSKKLQDQNTDDSPNELSRLQKSAVTQAVLDSLEIDTMGETWLKALSPEFKKPYFLQLKKFLLTESASHVVFPSVENIYSWSRLTPLDEVKVVILGQDPYHDVGQAHGLSFSVLPPTKPPGSLRNIYKQLETDFPSFKAPKTGYGTLFKYGSAVLTIYASDLSPIAKQGVLWLNTSLTVRAHKAGSHARKGWETFTSQVIRAVLKREMGEQQGVVFMAWGLPAQKTFSSIGIDEKKHLLLKSAHPSPLSAHRGFLGNGHFKKANEWLEKKYGKDAVIDWTVLSAK</sequence>
<dbReference type="FunCoup" id="A0A409W3N4">
    <property type="interactions" value="405"/>
</dbReference>
<dbReference type="SMART" id="SM00987">
    <property type="entry name" value="UreE_C"/>
    <property type="match status" value="1"/>
</dbReference>
<dbReference type="AlphaFoldDB" id="A0A409W3N4"/>
<name>A0A409W3N4_9AGAR</name>
<dbReference type="OrthoDB" id="10031947at2759"/>
<evidence type="ECO:0000256" key="6">
    <source>
        <dbReference type="ARBA" id="ARBA00023242"/>
    </source>
</evidence>
<dbReference type="InterPro" id="IPR018085">
    <property type="entry name" value="Ura-DNA_Glyclase_AS"/>
</dbReference>
<dbReference type="Proteomes" id="UP000284706">
    <property type="component" value="Unassembled WGS sequence"/>
</dbReference>
<dbReference type="PANTHER" id="PTHR11264">
    <property type="entry name" value="URACIL-DNA GLYCOSYLASE"/>
    <property type="match status" value="1"/>
</dbReference>
<dbReference type="NCBIfam" id="NF003588">
    <property type="entry name" value="PRK05254.1-1"/>
    <property type="match status" value="1"/>
</dbReference>
<evidence type="ECO:0000256" key="4">
    <source>
        <dbReference type="ARBA" id="ARBA00023128"/>
    </source>
</evidence>
<keyword evidence="4 7" id="KW-0496">Mitochondrion</keyword>
<comment type="caution">
    <text evidence="11">The sequence shown here is derived from an EMBL/GenBank/DDBJ whole genome shotgun (WGS) entry which is preliminary data.</text>
</comment>
<evidence type="ECO:0000256" key="1">
    <source>
        <dbReference type="ARBA" id="ARBA00008184"/>
    </source>
</evidence>
<proteinExistence type="inferred from homology"/>
<comment type="function">
    <text evidence="7 9">Excises uracil residues from the DNA which can arise as a result of misincorporation of dUMP residues by DNA polymerase or due to deamination of cytosine.</text>
</comment>
<evidence type="ECO:0000256" key="5">
    <source>
        <dbReference type="ARBA" id="ARBA00023204"/>
    </source>
</evidence>
<dbReference type="Gene3D" id="3.40.470.10">
    <property type="entry name" value="Uracil-DNA glycosylase-like domain"/>
    <property type="match status" value="1"/>
</dbReference>
<comment type="similarity">
    <text evidence="1 7 9">Belongs to the uracil-DNA glycosylase (UDG) superfamily. UNG family.</text>
</comment>
<keyword evidence="5 7" id="KW-0234">DNA repair</keyword>
<dbReference type="InterPro" id="IPR036895">
    <property type="entry name" value="Uracil-DNA_glycosylase-like_sf"/>
</dbReference>
<dbReference type="InterPro" id="IPR005122">
    <property type="entry name" value="Uracil-DNA_glycosylase-like"/>
</dbReference>
<dbReference type="GO" id="GO:0097510">
    <property type="term" value="P:base-excision repair, AP site formation via deaminated base removal"/>
    <property type="evidence" value="ECO:0007669"/>
    <property type="project" value="TreeGrafter"/>
</dbReference>
<evidence type="ECO:0000256" key="3">
    <source>
        <dbReference type="ARBA" id="ARBA00022801"/>
    </source>
</evidence>
<organism evidence="11 12">
    <name type="scientific">Gymnopilus dilepis</name>
    <dbReference type="NCBI Taxonomy" id="231916"/>
    <lineage>
        <taxon>Eukaryota</taxon>
        <taxon>Fungi</taxon>
        <taxon>Dikarya</taxon>
        <taxon>Basidiomycota</taxon>
        <taxon>Agaricomycotina</taxon>
        <taxon>Agaricomycetes</taxon>
        <taxon>Agaricomycetidae</taxon>
        <taxon>Agaricales</taxon>
        <taxon>Agaricineae</taxon>
        <taxon>Hymenogastraceae</taxon>
        <taxon>Gymnopilus</taxon>
    </lineage>
</organism>
<keyword evidence="3 7" id="KW-0378">Hydrolase</keyword>
<feature type="active site" description="Proton acceptor" evidence="7 8">
    <location>
        <position position="157"/>
    </location>
</feature>